<keyword evidence="4" id="KW-0378">Hydrolase</keyword>
<reference evidence="9 10" key="1">
    <citation type="journal article" date="2020" name="ISME J.">
        <title>Uncovering the hidden diversity of litter-decomposition mechanisms in mushroom-forming fungi.</title>
        <authorList>
            <person name="Floudas D."/>
            <person name="Bentzer J."/>
            <person name="Ahren D."/>
            <person name="Johansson T."/>
            <person name="Persson P."/>
            <person name="Tunlid A."/>
        </authorList>
    </citation>
    <scope>NUCLEOTIDE SEQUENCE [LARGE SCALE GENOMIC DNA]</scope>
    <source>
        <strain evidence="9 10">CBS 146.42</strain>
    </source>
</reference>
<keyword evidence="6" id="KW-0539">Nucleus</keyword>
<evidence type="ECO:0000259" key="8">
    <source>
        <dbReference type="SMART" id="SM00479"/>
    </source>
</evidence>
<keyword evidence="5" id="KW-0269">Exonuclease</keyword>
<dbReference type="GO" id="GO:0010629">
    <property type="term" value="P:negative regulation of gene expression"/>
    <property type="evidence" value="ECO:0007669"/>
    <property type="project" value="UniProtKB-ARBA"/>
</dbReference>
<evidence type="ECO:0000256" key="7">
    <source>
        <dbReference type="SAM" id="MobiDB-lite"/>
    </source>
</evidence>
<dbReference type="CDD" id="cd06145">
    <property type="entry name" value="REX1_like"/>
    <property type="match status" value="1"/>
</dbReference>
<name>A0A8H5LN90_9AGAR</name>
<dbReference type="Gene3D" id="3.30.420.10">
    <property type="entry name" value="Ribonuclease H-like superfamily/Ribonuclease H"/>
    <property type="match status" value="1"/>
</dbReference>
<protein>
    <recommendedName>
        <fullName evidence="8">Exonuclease domain-containing protein</fullName>
    </recommendedName>
</protein>
<dbReference type="PANTHER" id="PTHR12801">
    <property type="entry name" value="RNA EXONUCLEASE REXO1 / RECO3 FAMILY MEMBER-RELATED"/>
    <property type="match status" value="1"/>
</dbReference>
<evidence type="ECO:0000256" key="4">
    <source>
        <dbReference type="ARBA" id="ARBA00022801"/>
    </source>
</evidence>
<dbReference type="InterPro" id="IPR012337">
    <property type="entry name" value="RNaseH-like_sf"/>
</dbReference>
<dbReference type="Proteomes" id="UP000559027">
    <property type="component" value="Unassembled WGS sequence"/>
</dbReference>
<dbReference type="PANTHER" id="PTHR12801:SF115">
    <property type="entry name" value="FI18136P1-RELATED"/>
    <property type="match status" value="1"/>
</dbReference>
<dbReference type="FunFam" id="3.30.420.10:FF:000031">
    <property type="entry name" value="RNA exonuclease 1"/>
    <property type="match status" value="1"/>
</dbReference>
<dbReference type="GO" id="GO:0003676">
    <property type="term" value="F:nucleic acid binding"/>
    <property type="evidence" value="ECO:0007669"/>
    <property type="project" value="InterPro"/>
</dbReference>
<feature type="domain" description="Exonuclease" evidence="8">
    <location>
        <begin position="343"/>
        <end position="506"/>
    </location>
</feature>
<comment type="caution">
    <text evidence="9">The sequence shown here is derived from an EMBL/GenBank/DDBJ whole genome shotgun (WGS) entry which is preliminary data.</text>
</comment>
<feature type="compositionally biased region" description="Polar residues" evidence="7">
    <location>
        <begin position="48"/>
        <end position="68"/>
    </location>
</feature>
<proteinExistence type="inferred from homology"/>
<gene>
    <name evidence="9" type="ORF">D9756_000464</name>
</gene>
<comment type="similarity">
    <text evidence="2">Belongs to the REXO1/REXO3 family.</text>
</comment>
<dbReference type="EMBL" id="JAACJO010000001">
    <property type="protein sequence ID" value="KAF5363339.1"/>
    <property type="molecule type" value="Genomic_DNA"/>
</dbReference>
<evidence type="ECO:0000313" key="10">
    <source>
        <dbReference type="Proteomes" id="UP000559027"/>
    </source>
</evidence>
<evidence type="ECO:0000256" key="5">
    <source>
        <dbReference type="ARBA" id="ARBA00022839"/>
    </source>
</evidence>
<dbReference type="InterPro" id="IPR036397">
    <property type="entry name" value="RNaseH_sf"/>
</dbReference>
<organism evidence="9 10">
    <name type="scientific">Leucocoprinus leucothites</name>
    <dbReference type="NCBI Taxonomy" id="201217"/>
    <lineage>
        <taxon>Eukaryota</taxon>
        <taxon>Fungi</taxon>
        <taxon>Dikarya</taxon>
        <taxon>Basidiomycota</taxon>
        <taxon>Agaricomycotina</taxon>
        <taxon>Agaricomycetes</taxon>
        <taxon>Agaricomycetidae</taxon>
        <taxon>Agaricales</taxon>
        <taxon>Agaricineae</taxon>
        <taxon>Agaricaceae</taxon>
        <taxon>Leucocoprinus</taxon>
    </lineage>
</organism>
<dbReference type="SUPFAM" id="SSF53098">
    <property type="entry name" value="Ribonuclease H-like"/>
    <property type="match status" value="1"/>
</dbReference>
<dbReference type="InterPro" id="IPR013520">
    <property type="entry name" value="Ribonucl_H"/>
</dbReference>
<evidence type="ECO:0000256" key="6">
    <source>
        <dbReference type="ARBA" id="ARBA00023242"/>
    </source>
</evidence>
<dbReference type="SMART" id="SM00479">
    <property type="entry name" value="EXOIII"/>
    <property type="match status" value="1"/>
</dbReference>
<evidence type="ECO:0000256" key="3">
    <source>
        <dbReference type="ARBA" id="ARBA00022722"/>
    </source>
</evidence>
<keyword evidence="10" id="KW-1185">Reference proteome</keyword>
<dbReference type="OrthoDB" id="8191639at2759"/>
<dbReference type="AlphaFoldDB" id="A0A8H5LN90"/>
<dbReference type="GO" id="GO:0004527">
    <property type="term" value="F:exonuclease activity"/>
    <property type="evidence" value="ECO:0007669"/>
    <property type="project" value="UniProtKB-KW"/>
</dbReference>
<feature type="region of interest" description="Disordered" evidence="7">
    <location>
        <begin position="48"/>
        <end position="92"/>
    </location>
</feature>
<dbReference type="GO" id="GO:0005634">
    <property type="term" value="C:nucleus"/>
    <property type="evidence" value="ECO:0007669"/>
    <property type="project" value="UniProtKB-SubCell"/>
</dbReference>
<evidence type="ECO:0000256" key="2">
    <source>
        <dbReference type="ARBA" id="ARBA00006357"/>
    </source>
</evidence>
<comment type="subcellular location">
    <subcellularLocation>
        <location evidence="1">Nucleus</location>
    </subcellularLocation>
</comment>
<dbReference type="InterPro" id="IPR047021">
    <property type="entry name" value="REXO1/3/4-like"/>
</dbReference>
<dbReference type="InterPro" id="IPR034922">
    <property type="entry name" value="REX1-like_exo"/>
</dbReference>
<sequence>MLPVLGLFHSLPCPDRPCSRSHCLYSHKDPQDLPPPVTLDVPVIQPQASTSTATQPKQVKRQIAQSSHPKPAVSPPAREPPRKLQRTGTVQRPVAVATSSQTNNGVPILRINAAQSLVPLPVRQTMLKTLYEHFAVLYSSISPLSPSLAADHALKQEEEVYKKSSKLTYRNAVIQCIAAIKRRPAPTSLSHLSVGTEDELKERAEKAKSLQALVLSRARVEPLIMSRDDMEKWGYMVDIPEGQGGDVPHMEGKVVKCERCSQPFQVCRTGSDTECLYHWGKQQTTRAGGEKVRVYTCCSRPVAESEGCVHGKHVFYEPSPKDLHSRHAFSLLRSPTDSDTALEIAAMDCEMIHTTGGFRVARVSVIDAKGKEVFDELIRMDDDVYVIDYNTRFSGITEENHSKATLPLASIRRSLNSLINSETILVGHALDNDLKTMRIVHHRCVDTAILFPHRAGPPYRRALKDLVREKLGKMIQTGDASTGHSSAEDAAASLDLVRWFILNDSSKNNSTNSSSKTNSIPSTSK</sequence>
<evidence type="ECO:0000313" key="9">
    <source>
        <dbReference type="EMBL" id="KAF5363339.1"/>
    </source>
</evidence>
<evidence type="ECO:0000256" key="1">
    <source>
        <dbReference type="ARBA" id="ARBA00004123"/>
    </source>
</evidence>
<accession>A0A8H5LN90</accession>
<keyword evidence="3" id="KW-0540">Nuclease</keyword>